<organism evidence="3 4">
    <name type="scientific">Myriangium duriaei CBS 260.36</name>
    <dbReference type="NCBI Taxonomy" id="1168546"/>
    <lineage>
        <taxon>Eukaryota</taxon>
        <taxon>Fungi</taxon>
        <taxon>Dikarya</taxon>
        <taxon>Ascomycota</taxon>
        <taxon>Pezizomycotina</taxon>
        <taxon>Dothideomycetes</taxon>
        <taxon>Dothideomycetidae</taxon>
        <taxon>Myriangiales</taxon>
        <taxon>Myriangiaceae</taxon>
        <taxon>Myriangium</taxon>
    </lineage>
</organism>
<feature type="compositionally biased region" description="Pro residues" evidence="1">
    <location>
        <begin position="164"/>
        <end position="174"/>
    </location>
</feature>
<feature type="transmembrane region" description="Helical" evidence="2">
    <location>
        <begin position="920"/>
        <end position="944"/>
    </location>
</feature>
<keyword evidence="4" id="KW-1185">Reference proteome</keyword>
<feature type="transmembrane region" description="Helical" evidence="2">
    <location>
        <begin position="526"/>
        <end position="548"/>
    </location>
</feature>
<comment type="caution">
    <text evidence="3">The sequence shown here is derived from an EMBL/GenBank/DDBJ whole genome shotgun (WGS) entry which is preliminary data.</text>
</comment>
<feature type="region of interest" description="Disordered" evidence="1">
    <location>
        <begin position="1"/>
        <end position="27"/>
    </location>
</feature>
<feature type="region of interest" description="Disordered" evidence="1">
    <location>
        <begin position="289"/>
        <end position="416"/>
    </location>
</feature>
<dbReference type="Proteomes" id="UP000799439">
    <property type="component" value="Unassembled WGS sequence"/>
</dbReference>
<feature type="region of interest" description="Disordered" evidence="1">
    <location>
        <begin position="48"/>
        <end position="226"/>
    </location>
</feature>
<feature type="transmembrane region" description="Helical" evidence="2">
    <location>
        <begin position="426"/>
        <end position="450"/>
    </location>
</feature>
<gene>
    <name evidence="3" type="ORF">K461DRAFT_312969</name>
</gene>
<proteinExistence type="predicted"/>
<sequence length="1021" mass="110486">MAHVTDPPTVGPSAPPKSVMSAVDTAAEMDRRHRERVNFAFRVGRHLKRVHKIVDPRAQEYYDDDNGDYDSADDDSDAYADSDNDEDVGDDLDHDHEEISSPQDGDEPYEPKNDDDANGYAGGDHHDTSNSHDTTTDITRGITQGAAKSAPAAIKLIPENVASGPPPPLPPQSAPPAGKSVLETNQVAVSNGTTSPATGQHSPLHTSALATSQTQKESTLPKTFPDQDVIIKPVKADFVGTNTDAKSTAVTKTAPATRSRPDSLAPTASAPFGYKVVKVRKQDGQIVQVKRPKTAEDAAKEATSAPNTTQAAAKMDGSGAQSKLNTTSTTRVQQTAVEPLIQLDEKSSNVQTSITPIQPAAERTDSKVQAQIHEKELVQSTVSPVNASPERANSKGLAQASKKEVASDEQPSSTKMRSFSNRSATFIQWFSWSIMILFSLVFLGLGIATAASNNHLIPNGRDTLQQAVKVAISLWPIVFAAIIAQTLKAYGAWKVERGIRLVTLEQLNSSHSVGAAIKQPFLLRQFNVATVGLLVIWLLSPLASQALVRMVKTKSVNLNHHGPVEYLRLQKYPYDNTVFDYGTDIATSTDMNLINTIYTSLLIANQNSRTIDSWGNPKIRIANTSNVVYSSLLGVPVAPAENLEESSLYKDNSNDKIGSAAPGWTFNMITSYFVLNCTDIVHLNLTEPSTHNYSWTTPRDRSLMLSIPETRNYTYQQLGAHPLNISYSAPGPSGTIYFGSRDSPGGFWETPDSDPELIWFSECSYHQEMVNTTMTCLGSNDYADLSCVASDRHIVPSSESDFKPLGLNFANVMMNVGGANNSNGQYSETEKYIYEPTYASLSEADQAEALNTTTGFEGITGDQIAENLGILVNTLWMAGHQPALYLGSNLTESSNTSGISLAGSVDGKAVGLLRQSYEVAWVWVVVLIVCSVLLLVAAVAAAMFEARTIGPDFLGFANTAIRKGVKLPPHMNALSARERLQAMQECEVLLQDVRPGLEMGKIALGVKDEKSVKLVHGRTYR</sequence>
<dbReference type="EMBL" id="ML996086">
    <property type="protein sequence ID" value="KAF2152213.1"/>
    <property type="molecule type" value="Genomic_DNA"/>
</dbReference>
<keyword evidence="2" id="KW-0812">Transmembrane</keyword>
<evidence type="ECO:0000256" key="2">
    <source>
        <dbReference type="SAM" id="Phobius"/>
    </source>
</evidence>
<feature type="compositionally biased region" description="Polar residues" evidence="1">
    <location>
        <begin position="182"/>
        <end position="221"/>
    </location>
</feature>
<feature type="region of interest" description="Disordered" evidence="1">
    <location>
        <begin position="244"/>
        <end position="268"/>
    </location>
</feature>
<evidence type="ECO:0000256" key="1">
    <source>
        <dbReference type="SAM" id="MobiDB-lite"/>
    </source>
</evidence>
<name>A0A9P4IYH3_9PEZI</name>
<reference evidence="3" key="1">
    <citation type="journal article" date="2020" name="Stud. Mycol.">
        <title>101 Dothideomycetes genomes: a test case for predicting lifestyles and emergence of pathogens.</title>
        <authorList>
            <person name="Haridas S."/>
            <person name="Albert R."/>
            <person name="Binder M."/>
            <person name="Bloem J."/>
            <person name="Labutti K."/>
            <person name="Salamov A."/>
            <person name="Andreopoulos B."/>
            <person name="Baker S."/>
            <person name="Barry K."/>
            <person name="Bills G."/>
            <person name="Bluhm B."/>
            <person name="Cannon C."/>
            <person name="Castanera R."/>
            <person name="Culley D."/>
            <person name="Daum C."/>
            <person name="Ezra D."/>
            <person name="Gonzalez J."/>
            <person name="Henrissat B."/>
            <person name="Kuo A."/>
            <person name="Liang C."/>
            <person name="Lipzen A."/>
            <person name="Lutzoni F."/>
            <person name="Magnuson J."/>
            <person name="Mondo S."/>
            <person name="Nolan M."/>
            <person name="Ohm R."/>
            <person name="Pangilinan J."/>
            <person name="Park H.-J."/>
            <person name="Ramirez L."/>
            <person name="Alfaro M."/>
            <person name="Sun H."/>
            <person name="Tritt A."/>
            <person name="Yoshinaga Y."/>
            <person name="Zwiers L.-H."/>
            <person name="Turgeon B."/>
            <person name="Goodwin S."/>
            <person name="Spatafora J."/>
            <person name="Crous P."/>
            <person name="Grigoriev I."/>
        </authorList>
    </citation>
    <scope>NUCLEOTIDE SEQUENCE</scope>
    <source>
        <strain evidence="3">CBS 260.36</strain>
    </source>
</reference>
<feature type="compositionally biased region" description="Acidic residues" evidence="1">
    <location>
        <begin position="61"/>
        <end position="90"/>
    </location>
</feature>
<accession>A0A9P4IYH3</accession>
<evidence type="ECO:0000313" key="4">
    <source>
        <dbReference type="Proteomes" id="UP000799439"/>
    </source>
</evidence>
<dbReference type="OrthoDB" id="3692311at2759"/>
<feature type="compositionally biased region" description="Basic and acidic residues" evidence="1">
    <location>
        <begin position="362"/>
        <end position="377"/>
    </location>
</feature>
<feature type="transmembrane region" description="Helical" evidence="2">
    <location>
        <begin position="470"/>
        <end position="490"/>
    </location>
</feature>
<feature type="compositionally biased region" description="Polar residues" evidence="1">
    <location>
        <begin position="319"/>
        <end position="336"/>
    </location>
</feature>
<protein>
    <submittedName>
        <fullName evidence="3">Uncharacterized protein</fullName>
    </submittedName>
</protein>
<keyword evidence="2" id="KW-0472">Membrane</keyword>
<keyword evidence="2" id="KW-1133">Transmembrane helix</keyword>
<dbReference type="AlphaFoldDB" id="A0A9P4IYH3"/>
<feature type="compositionally biased region" description="Polar residues" evidence="1">
    <location>
        <begin position="244"/>
        <end position="256"/>
    </location>
</feature>
<evidence type="ECO:0000313" key="3">
    <source>
        <dbReference type="EMBL" id="KAF2152213.1"/>
    </source>
</evidence>